<dbReference type="AlphaFoldDB" id="A0A8J3WLJ4"/>
<protein>
    <submittedName>
        <fullName evidence="2">Uncharacterized protein</fullName>
    </submittedName>
</protein>
<organism evidence="2 3">
    <name type="scientific">Planobispora siamensis</name>
    <dbReference type="NCBI Taxonomy" id="936338"/>
    <lineage>
        <taxon>Bacteria</taxon>
        <taxon>Bacillati</taxon>
        <taxon>Actinomycetota</taxon>
        <taxon>Actinomycetes</taxon>
        <taxon>Streptosporangiales</taxon>
        <taxon>Streptosporangiaceae</taxon>
        <taxon>Planobispora</taxon>
    </lineage>
</organism>
<dbReference type="Proteomes" id="UP000619788">
    <property type="component" value="Unassembled WGS sequence"/>
</dbReference>
<feature type="region of interest" description="Disordered" evidence="1">
    <location>
        <begin position="1"/>
        <end position="33"/>
    </location>
</feature>
<dbReference type="EMBL" id="BOOJ01000036">
    <property type="protein sequence ID" value="GIH93933.1"/>
    <property type="molecule type" value="Genomic_DNA"/>
</dbReference>
<evidence type="ECO:0000256" key="1">
    <source>
        <dbReference type="SAM" id="MobiDB-lite"/>
    </source>
</evidence>
<evidence type="ECO:0000313" key="3">
    <source>
        <dbReference type="Proteomes" id="UP000619788"/>
    </source>
</evidence>
<reference evidence="2 3" key="1">
    <citation type="submission" date="2021-01" db="EMBL/GenBank/DDBJ databases">
        <title>Whole genome shotgun sequence of Planobispora siamensis NBRC 107568.</title>
        <authorList>
            <person name="Komaki H."/>
            <person name="Tamura T."/>
        </authorList>
    </citation>
    <scope>NUCLEOTIDE SEQUENCE [LARGE SCALE GENOMIC DNA]</scope>
    <source>
        <strain evidence="2 3">NBRC 107568</strain>
    </source>
</reference>
<evidence type="ECO:0000313" key="2">
    <source>
        <dbReference type="EMBL" id="GIH93933.1"/>
    </source>
</evidence>
<comment type="caution">
    <text evidence="2">The sequence shown here is derived from an EMBL/GenBank/DDBJ whole genome shotgun (WGS) entry which is preliminary data.</text>
</comment>
<gene>
    <name evidence="2" type="ORF">Psi01_45630</name>
</gene>
<accession>A0A8J3WLJ4</accession>
<keyword evidence="3" id="KW-1185">Reference proteome</keyword>
<name>A0A8J3WLJ4_9ACTN</name>
<sequence length="82" mass="8700">MWSKGRGCRQELAGTRPLTPPRETGAPVTDGTSATYELDPSYVARGAAIAAPFEGLDLHGEWCAGQSPAGSVVVRDLRRRSS</sequence>
<proteinExistence type="predicted"/>